<organism evidence="2 3">
    <name type="scientific">Micromonospora yangpuensis</name>
    <dbReference type="NCBI Taxonomy" id="683228"/>
    <lineage>
        <taxon>Bacteria</taxon>
        <taxon>Bacillati</taxon>
        <taxon>Actinomycetota</taxon>
        <taxon>Actinomycetes</taxon>
        <taxon>Micromonosporales</taxon>
        <taxon>Micromonosporaceae</taxon>
        <taxon>Micromonospora</taxon>
    </lineage>
</organism>
<proteinExistence type="predicted"/>
<evidence type="ECO:0008006" key="4">
    <source>
        <dbReference type="Google" id="ProtNLM"/>
    </source>
</evidence>
<dbReference type="Gene3D" id="2.130.10.130">
    <property type="entry name" value="Integrin alpha, N-terminal"/>
    <property type="match status" value="1"/>
</dbReference>
<dbReference type="STRING" id="683228.GA0070617_1813"/>
<protein>
    <recommendedName>
        <fullName evidence="4">Repeat domain-containing protein</fullName>
    </recommendedName>
</protein>
<name>A0A1C6UC52_9ACTN</name>
<dbReference type="OrthoDB" id="4332189at2"/>
<dbReference type="PANTHER" id="PTHR46580:SF4">
    <property type="entry name" value="ATP_GTP-BINDING PROTEIN"/>
    <property type="match status" value="1"/>
</dbReference>
<dbReference type="PANTHER" id="PTHR46580">
    <property type="entry name" value="SENSOR KINASE-RELATED"/>
    <property type="match status" value="1"/>
</dbReference>
<dbReference type="InterPro" id="IPR028994">
    <property type="entry name" value="Integrin_alpha_N"/>
</dbReference>
<accession>A0A1C6UC52</accession>
<feature type="region of interest" description="Disordered" evidence="1">
    <location>
        <begin position="289"/>
        <end position="313"/>
    </location>
</feature>
<feature type="region of interest" description="Disordered" evidence="1">
    <location>
        <begin position="326"/>
        <end position="347"/>
    </location>
</feature>
<evidence type="ECO:0000256" key="1">
    <source>
        <dbReference type="SAM" id="MobiDB-lite"/>
    </source>
</evidence>
<evidence type="ECO:0000313" key="2">
    <source>
        <dbReference type="EMBL" id="SCL51548.1"/>
    </source>
</evidence>
<dbReference type="Gene3D" id="2.60.40.10">
    <property type="entry name" value="Immunoglobulins"/>
    <property type="match status" value="1"/>
</dbReference>
<dbReference type="GO" id="GO:0005975">
    <property type="term" value="P:carbohydrate metabolic process"/>
    <property type="evidence" value="ECO:0007669"/>
    <property type="project" value="UniProtKB-ARBA"/>
</dbReference>
<sequence length="1065" mass="113454">MTAPRLIEPFVRTRTRLLCTMGFLLAALLAAALPFWLRPEDPRVGRDRATAAAPAVAERDHASAMAEARRTGQEVVVETETTETSQTWALPSGQLRTTISALPRRLKTDTGGWAAVDTTLTRSGQTADGLDIRPVNAPTPVRFSGGTPAPGGNRKKPGGTTQSLRLLPVAHTEAEPEAAAEPADTVLAEVQIGEHTVSYLWPGPLPAPVLDGPRALYPEVHPGVDLLVVAREEGGFGQLLIVKNNTPATTGAVASLTYGLRSTSAVFQRDQATHGVMVLDPDSGKEISSIPSPYAWDSAGREPSSPEVPPRTSVATPADVLQLSGLTGAEPGARQAPMTTRLDGDGTGEARLHLDAAATGLLTDAETTFPVFLDPTLKSGLQSWATILKQHPNTNTFYSTNFNSGTSVARVGYESDTPLLTRSFWRMNFDSRIKGATVSEATFRVENTHSWSCTAREMQLWLTGAISSSTTWNKQPEWQTLQQRRSFAHGYASNCDKDYASFTVLDAARAAASKGWGSITLGMRATSESDTLTWRKFRANSAELEVVYNTPPTEPKDGRTSPGGACVPGPGAGATIARTAITLSATASDKDGNLKGLRFRFWRTGTTVPAGTLVTTSSTGKASLTIQASSLVDQATYSWDVRAEDHSNANSSYYPPGTEPCRFTIDASAPPAPDVSSEQFLEATPDGATWSTVKFGGTGTVRFTAAGATSFTYSFESIGSEPVPASGGEATVTGLRPRHAGPNTLHVYAYDAAGNRSVRTDYTFYVPPRDTADQPGDTTGDQIPDLFVVTPEGNLRNYVGDEGGEIYSWLAASYTKDNTLNPSGHWYDPATGKAALITKHADAYPGDGSTDLFARTPDGRFWLYPGDGYGSFDVDRRLRVLLPANAPDPATWTQLKAVGDVTGDTLPDLFVRAGTALWALSGYTGASFQEATLMEGTAWARRDAANVADIDQDGTPDLLWRNLDNGNMYVRHGRPGPVPGSVDLNSLKQAAASRDGDVSYGTGWSEANISALITIPDVSGDGVPDFWTRSGTDGQIRLYYPSRTSTGAAVKVVLGSDWSGMKSFG</sequence>
<reference evidence="2 3" key="1">
    <citation type="submission" date="2016-06" db="EMBL/GenBank/DDBJ databases">
        <authorList>
            <person name="Kjaerup R.B."/>
            <person name="Dalgaard T.S."/>
            <person name="Juul-Madsen H.R."/>
        </authorList>
    </citation>
    <scope>NUCLEOTIDE SEQUENCE [LARGE SCALE GENOMIC DNA]</scope>
    <source>
        <strain evidence="2 3">DSM 45577</strain>
    </source>
</reference>
<dbReference type="RefSeq" id="WP_091435528.1">
    <property type="nucleotide sequence ID" value="NZ_BMMJ01000019.1"/>
</dbReference>
<dbReference type="EMBL" id="FMIA01000002">
    <property type="protein sequence ID" value="SCL51548.1"/>
    <property type="molecule type" value="Genomic_DNA"/>
</dbReference>
<evidence type="ECO:0000313" key="3">
    <source>
        <dbReference type="Proteomes" id="UP000198937"/>
    </source>
</evidence>
<keyword evidence="3" id="KW-1185">Reference proteome</keyword>
<dbReference type="InterPro" id="IPR013783">
    <property type="entry name" value="Ig-like_fold"/>
</dbReference>
<dbReference type="Proteomes" id="UP000198937">
    <property type="component" value="Unassembled WGS sequence"/>
</dbReference>
<feature type="region of interest" description="Disordered" evidence="1">
    <location>
        <begin position="125"/>
        <end position="162"/>
    </location>
</feature>
<gene>
    <name evidence="2" type="ORF">GA0070617_1813</name>
</gene>
<dbReference type="AlphaFoldDB" id="A0A1C6UC52"/>
<dbReference type="SUPFAM" id="SSF69318">
    <property type="entry name" value="Integrin alpha N-terminal domain"/>
    <property type="match status" value="1"/>
</dbReference>
<dbReference type="NCBIfam" id="NF033679">
    <property type="entry name" value="DNRLRE_dom"/>
    <property type="match status" value="1"/>
</dbReference>